<keyword evidence="4" id="KW-1185">Reference proteome</keyword>
<dbReference type="AlphaFoldDB" id="A0A4P7KX01"/>
<reference evidence="1 3" key="1">
    <citation type="submission" date="2019-03" db="EMBL/GenBank/DDBJ databases">
        <title>Long-read sequencing reveals hyperdense prophage content in a complex bacterial symbiont genome.</title>
        <authorList>
            <person name="Frost C.L."/>
            <person name="Siozios S."/>
            <person name="Nadal-Jimenez P."/>
            <person name="Brockhurst M.A."/>
            <person name="King K.C."/>
            <person name="Darby A.C."/>
            <person name="Hurst G.D.D."/>
        </authorList>
    </citation>
    <scope>NUCLEOTIDE SEQUENCE [LARGE SCALE GENOMIC DNA]</scope>
    <source>
        <strain evidence="1 3">FIN</strain>
    </source>
</reference>
<protein>
    <recommendedName>
        <fullName evidence="5">Peptidase C58 YopT-type domain-containing protein</fullName>
    </recommendedName>
</protein>
<organism evidence="1 3">
    <name type="scientific">Arsenophonus nasoniae</name>
    <name type="common">son-killer infecting Nasonia vitripennis</name>
    <dbReference type="NCBI Taxonomy" id="638"/>
    <lineage>
        <taxon>Bacteria</taxon>
        <taxon>Pseudomonadati</taxon>
        <taxon>Pseudomonadota</taxon>
        <taxon>Gammaproteobacteria</taxon>
        <taxon>Enterobacterales</taxon>
        <taxon>Morganellaceae</taxon>
        <taxon>Arsenophonus</taxon>
    </lineage>
</organism>
<evidence type="ECO:0008006" key="5">
    <source>
        <dbReference type="Google" id="ProtNLM"/>
    </source>
</evidence>
<name>A0A4P7KX01_9GAMM</name>
<dbReference type="EMBL" id="CP123523">
    <property type="protein sequence ID" value="WGM04837.1"/>
    <property type="molecule type" value="Genomic_DNA"/>
</dbReference>
<dbReference type="GeneID" id="96878145"/>
<dbReference type="Proteomes" id="UP000295134">
    <property type="component" value="Chromosome"/>
</dbReference>
<evidence type="ECO:0000313" key="2">
    <source>
        <dbReference type="EMBL" id="WGM04837.1"/>
    </source>
</evidence>
<dbReference type="EMBL" id="CP038613">
    <property type="protein sequence ID" value="QBY44591.1"/>
    <property type="molecule type" value="Genomic_DNA"/>
</dbReference>
<evidence type="ECO:0000313" key="3">
    <source>
        <dbReference type="Proteomes" id="UP000295134"/>
    </source>
</evidence>
<proteinExistence type="predicted"/>
<dbReference type="KEGG" id="ans:ArsFIN_31770"/>
<gene>
    <name evidence="1" type="ORF">ArsFIN_31770</name>
    <name evidence="2" type="ORF">QE258_14730</name>
</gene>
<evidence type="ECO:0000313" key="4">
    <source>
        <dbReference type="Proteomes" id="UP001177592"/>
    </source>
</evidence>
<sequence length="493" mass="57999">MAINGIKNPDVIFSQNKHIFEDFNQKIALLKKKYFRLDLTDKRFQIDEGICYGLSLMYMCQFAQGGYAQGDKFLESIKELNQLSNLTITHNMDDYDKIIIESKKLHANAKIHDLLNEAIYLHNFINKYTLLYTTKLVNLRQVINQNNKDIMEVCRGNKHFININDVNCFIDKFYAESINQNNELVQFKWHRDIYVEWQRICKVENILSIQDILFKFKQAKSNVINSYSKDIEFFLSNYNIGYDNITGTERYCLLETSSQFFADILDRFQVNSDGIYLNIGLKAHSVMLTIENDENHKPIFTVFDSNIGVYHFTDKQKLTEFFNQLASIYAVEKQADGNFTFAMGSFVKKSHITQQQDQQKERQLNRFLVNNKEISIIALAKLIDNQNIIKIDEKISLKFIAIDEKTQTTQLEIINHKKHFNKKIKLTIDCQSVDEIKHFIQQHKQNLHKYQGKRIYLNKSNGHYDVYRNSYEHNIAVLQQNIIKGKKQPLKTI</sequence>
<evidence type="ECO:0000313" key="1">
    <source>
        <dbReference type="EMBL" id="QBY44591.1"/>
    </source>
</evidence>
<accession>A0A4P7KX01</accession>
<reference evidence="2" key="2">
    <citation type="submission" date="2023-04" db="EMBL/GenBank/DDBJ databases">
        <title>Genome dynamics across the evolutionary transition to endosymbiosis.</title>
        <authorList>
            <person name="Siozios S."/>
            <person name="Nadal-Jimenez P."/>
            <person name="Azagi T."/>
            <person name="Sprong H."/>
            <person name="Frost C.L."/>
            <person name="Parratt S.R."/>
            <person name="Taylor G."/>
            <person name="Brettell L."/>
            <person name="Lew K.C."/>
            <person name="Croft L."/>
            <person name="King K.C."/>
            <person name="Brockhurst M.A."/>
            <person name="Hypsa V."/>
            <person name="Novakova E."/>
            <person name="Darby A.C."/>
            <person name="Hurst G.D.D."/>
        </authorList>
    </citation>
    <scope>NUCLEOTIDE SEQUENCE</scope>
    <source>
        <strain evidence="2">ANv_CAN</strain>
    </source>
</reference>
<dbReference type="RefSeq" id="WP_026821800.1">
    <property type="nucleotide sequence ID" value="NZ_CP038613.1"/>
</dbReference>
<dbReference type="Proteomes" id="UP001177592">
    <property type="component" value="Chromosome"/>
</dbReference>